<dbReference type="InterPro" id="IPR021876">
    <property type="entry name" value="Dsl1_C"/>
</dbReference>
<evidence type="ECO:0000259" key="2">
    <source>
        <dbReference type="Pfam" id="PF11989"/>
    </source>
</evidence>
<dbReference type="KEGG" id="pkz:C5L36_0B02800"/>
<dbReference type="InterPro" id="IPR046362">
    <property type="entry name" value="Zw10/DSL1_C_sf"/>
</dbReference>
<sequence>MMEKHDIDISESLKTLNLKLKELDKKIQSYSSGSSRKGPSGVSKGETLMTPNSHPKQFSRHDINETVEVCNQLWVVNGLIDDYKQSTNFTDKLKSFYRLQKKIDQIKSGYMPQSEVSQVKIFGELDNLLISYQTELNDTSNHKFQEYFNIREYPDIKIFPEVDGVLMNEFFKLTRGLLSVKINEHFNIAKIFNNLLNTAFDKFDDGFVVEMEKNVLHFEKSEYSFFGLVNSVQQVICFIDYTASLICDIPEYSNFRYILGKTILRELRRRMFDRKNVYLLIVEKLGYDDDDDNGNKYKVTMEQSSIAVLYKIASQLSTEGWSTDGICDLEFWIDDLITSWVDNLVDGTVDEFKILVLRLIHKEFEGELNENNLITVEIGDDYGKESAALNGQSITNEWNNDWGKHDVWEADGDKDGDGDCTDKKEVEGKLDQSDLGLELEDDGGWDVDEELDLDSISEASQKGKAKIDDDDWGAWEEEVDLELDDATSRNLNKTTFKYSPLVLHLLKVIERYMMNYTSLKELGVSEDQVEDSKALFKQGLKKLCTSYFMMIESQLFTTYKNSVLFYNDFNKLLEECGRVYDIDFTNCHKMNLSFINEYVNDKILLLVKVLDDYALTIWNDDELDNGEKLEGYSKEFLIRFNSQFDEVFFELSKLSHLNKQLVVNTLITITFQVSNNICNRITCRKDISSFESNILSNIIDSITQQLEQKVNTMGIKAEGIQSWTKLQQIKLVLSANLKGILDDFYDAKFYELETHELVSLIKSLFVESPQRTRTITEIQSARETQT</sequence>
<dbReference type="AlphaFoldDB" id="A0A2U9R133"/>
<proteinExistence type="predicted"/>
<dbReference type="GO" id="GO:1990423">
    <property type="term" value="C:RZZ complex"/>
    <property type="evidence" value="ECO:0007669"/>
    <property type="project" value="TreeGrafter"/>
</dbReference>
<evidence type="ECO:0000313" key="4">
    <source>
        <dbReference type="Proteomes" id="UP000249293"/>
    </source>
</evidence>
<dbReference type="Pfam" id="PF11989">
    <property type="entry name" value="Dsl1_C"/>
    <property type="match status" value="1"/>
</dbReference>
<dbReference type="Gene3D" id="1.10.357.150">
    <property type="match status" value="1"/>
</dbReference>
<feature type="domain" description="Retrograde transport protein Dsl1 C-terminal" evidence="2">
    <location>
        <begin position="646"/>
        <end position="785"/>
    </location>
</feature>
<reference evidence="3 4" key="1">
    <citation type="submission" date="2018-06" db="EMBL/GenBank/DDBJ databases">
        <title>Population genomics shows no distinction between pathogenic Candida krusei and environmental Pichia kudriavzevii: One species, four names.</title>
        <authorList>
            <person name="Douglass A.P."/>
            <person name="Offei B."/>
            <person name="Braun-Galleani S."/>
            <person name="Coughlan A.Y."/>
            <person name="Martos A."/>
            <person name="Ortiz-Merino R.A."/>
            <person name="Byrne K.P."/>
            <person name="Wolfe K.H."/>
        </authorList>
    </citation>
    <scope>NUCLEOTIDE SEQUENCE [LARGE SCALE GENOMIC DNA]</scope>
    <source>
        <strain evidence="3 4">CBS573</strain>
    </source>
</reference>
<dbReference type="Proteomes" id="UP000249293">
    <property type="component" value="Chromosome 2"/>
</dbReference>
<keyword evidence="4" id="KW-1185">Reference proteome</keyword>
<dbReference type="PANTHER" id="PTHR12205">
    <property type="entry name" value="CENTROMERE/KINETOCHORE PROTEIN ZW10"/>
    <property type="match status" value="1"/>
</dbReference>
<feature type="compositionally biased region" description="Low complexity" evidence="1">
    <location>
        <begin position="29"/>
        <end position="45"/>
    </location>
</feature>
<dbReference type="RefSeq" id="XP_029320499.1">
    <property type="nucleotide sequence ID" value="XM_029464640.1"/>
</dbReference>
<dbReference type="STRING" id="4909.A0A2U9R133"/>
<name>A0A2U9R133_PICKU</name>
<gene>
    <name evidence="3" type="ORF">C5L36_0B02800</name>
</gene>
<feature type="region of interest" description="Disordered" evidence="1">
    <location>
        <begin position="29"/>
        <end position="58"/>
    </location>
</feature>
<dbReference type="VEuPathDB" id="FungiDB:C5L36_0B02800"/>
<evidence type="ECO:0000256" key="1">
    <source>
        <dbReference type="SAM" id="MobiDB-lite"/>
    </source>
</evidence>
<dbReference type="OrthoDB" id="534815at2759"/>
<organism evidence="3 4">
    <name type="scientific">Pichia kudriavzevii</name>
    <name type="common">Yeast</name>
    <name type="synonym">Issatchenkia orientalis</name>
    <dbReference type="NCBI Taxonomy" id="4909"/>
    <lineage>
        <taxon>Eukaryota</taxon>
        <taxon>Fungi</taxon>
        <taxon>Dikarya</taxon>
        <taxon>Ascomycota</taxon>
        <taxon>Saccharomycotina</taxon>
        <taxon>Pichiomycetes</taxon>
        <taxon>Pichiales</taxon>
        <taxon>Pichiaceae</taxon>
        <taxon>Pichia</taxon>
    </lineage>
</organism>
<dbReference type="PANTHER" id="PTHR12205:SF0">
    <property type="entry name" value="CENTROMERE_KINETOCHORE PROTEIN ZW10 HOMOLOG"/>
    <property type="match status" value="1"/>
</dbReference>
<dbReference type="EMBL" id="CP028774">
    <property type="protein sequence ID" value="AWU75022.1"/>
    <property type="molecule type" value="Genomic_DNA"/>
</dbReference>
<evidence type="ECO:0000313" key="3">
    <source>
        <dbReference type="EMBL" id="AWU75022.1"/>
    </source>
</evidence>
<dbReference type="GO" id="GO:0006888">
    <property type="term" value="P:endoplasmic reticulum to Golgi vesicle-mediated transport"/>
    <property type="evidence" value="ECO:0007669"/>
    <property type="project" value="TreeGrafter"/>
</dbReference>
<dbReference type="GeneID" id="40382787"/>
<accession>A0A2U9R133</accession>
<protein>
    <recommendedName>
        <fullName evidence="2">Retrograde transport protein Dsl1 C-terminal domain-containing protein</fullName>
    </recommendedName>
</protein>
<dbReference type="GO" id="GO:0007094">
    <property type="term" value="P:mitotic spindle assembly checkpoint signaling"/>
    <property type="evidence" value="ECO:0007669"/>
    <property type="project" value="TreeGrafter"/>
</dbReference>
<dbReference type="GO" id="GO:0005737">
    <property type="term" value="C:cytoplasm"/>
    <property type="evidence" value="ECO:0007669"/>
    <property type="project" value="GOC"/>
</dbReference>